<comment type="caution">
    <text evidence="4">The sequence shown here is derived from an EMBL/GenBank/DDBJ whole genome shotgun (WGS) entry which is preliminary data.</text>
</comment>
<dbReference type="PANTHER" id="PTHR33116">
    <property type="entry name" value="REVERSE TRANSCRIPTASE ZINC-BINDING DOMAIN-CONTAINING PROTEIN-RELATED-RELATED"/>
    <property type="match status" value="1"/>
</dbReference>
<feature type="domain" description="RNase H type-1" evidence="2">
    <location>
        <begin position="321"/>
        <end position="412"/>
    </location>
</feature>
<sequence>MGLKVYLFQATLLAYEILHTLNQKRLGKKGFMAVKLDMSKAYDRVEWNFVEKMMGQMGFATNWITLVMKCLNSISYSVVINGYVGEKFQVSRGLRQGDPLSYFLFLICDEGLSSLMRLADSEESLKAVKNGLGWRIRRGDGISVWRDKWIQGQITDRRNGQNNSIELVSDLIDDSTRTWKTNLITSTFLAYIAQQILQIPLSETPYDDFQVWSKEPSGIFSVRSAYKLLQEDSSDPNYLIQANLKDYYKKLWNLQLPTKIKITIWCISWNFIPNLGNLRSKRVLTDAMCPRCGNGEENSEHVFRECPIAIEETSTIIVIKFDAAFDNQNHKSASGVVIWDRSGELIALKTALHSNVSSPFAAEAHAGLQAINMGLLLGLRSVVIKEDSRSVIQKCQTQEQDKSIIGAIISDI</sequence>
<dbReference type="AlphaFoldDB" id="A0A9D4A8D3"/>
<feature type="domain" description="Reverse transcriptase zinc-binding" evidence="3">
    <location>
        <begin position="220"/>
        <end position="309"/>
    </location>
</feature>
<dbReference type="InterPro" id="IPR044730">
    <property type="entry name" value="RNase_H-like_dom_plant"/>
</dbReference>
<dbReference type="Pfam" id="PF13456">
    <property type="entry name" value="RVT_3"/>
    <property type="match status" value="1"/>
</dbReference>
<proteinExistence type="predicted"/>
<evidence type="ECO:0000259" key="3">
    <source>
        <dbReference type="Pfam" id="PF13966"/>
    </source>
</evidence>
<reference evidence="4 5" key="1">
    <citation type="journal article" date="2021" name="Plant Biotechnol. J.">
        <title>Multi-omics assisted identification of the key and species-specific regulatory components of drought-tolerant mechanisms in Gossypium stocksii.</title>
        <authorList>
            <person name="Yu D."/>
            <person name="Ke L."/>
            <person name="Zhang D."/>
            <person name="Wu Y."/>
            <person name="Sun Y."/>
            <person name="Mei J."/>
            <person name="Sun J."/>
            <person name="Sun Y."/>
        </authorList>
    </citation>
    <scope>NUCLEOTIDE SEQUENCE [LARGE SCALE GENOMIC DNA]</scope>
    <source>
        <strain evidence="5">cv. E1</strain>
        <tissue evidence="4">Leaf</tissue>
    </source>
</reference>
<dbReference type="InterPro" id="IPR012337">
    <property type="entry name" value="RNaseH-like_sf"/>
</dbReference>
<dbReference type="GO" id="GO:0003676">
    <property type="term" value="F:nucleic acid binding"/>
    <property type="evidence" value="ECO:0007669"/>
    <property type="project" value="InterPro"/>
</dbReference>
<dbReference type="OrthoDB" id="1936608at2759"/>
<feature type="domain" description="Reverse transcriptase" evidence="1">
    <location>
        <begin position="24"/>
        <end position="115"/>
    </location>
</feature>
<organism evidence="4 5">
    <name type="scientific">Gossypium stocksii</name>
    <dbReference type="NCBI Taxonomy" id="47602"/>
    <lineage>
        <taxon>Eukaryota</taxon>
        <taxon>Viridiplantae</taxon>
        <taxon>Streptophyta</taxon>
        <taxon>Embryophyta</taxon>
        <taxon>Tracheophyta</taxon>
        <taxon>Spermatophyta</taxon>
        <taxon>Magnoliopsida</taxon>
        <taxon>eudicotyledons</taxon>
        <taxon>Gunneridae</taxon>
        <taxon>Pentapetalae</taxon>
        <taxon>rosids</taxon>
        <taxon>malvids</taxon>
        <taxon>Malvales</taxon>
        <taxon>Malvaceae</taxon>
        <taxon>Malvoideae</taxon>
        <taxon>Gossypium</taxon>
    </lineage>
</organism>
<accession>A0A9D4A8D3</accession>
<dbReference type="InterPro" id="IPR000477">
    <property type="entry name" value="RT_dom"/>
</dbReference>
<evidence type="ECO:0000313" key="4">
    <source>
        <dbReference type="EMBL" id="KAH1096514.1"/>
    </source>
</evidence>
<name>A0A9D4A8D3_9ROSI</name>
<dbReference type="SUPFAM" id="SSF56672">
    <property type="entry name" value="DNA/RNA polymerases"/>
    <property type="match status" value="1"/>
</dbReference>
<dbReference type="InterPro" id="IPR043502">
    <property type="entry name" value="DNA/RNA_pol_sf"/>
</dbReference>
<evidence type="ECO:0008006" key="6">
    <source>
        <dbReference type="Google" id="ProtNLM"/>
    </source>
</evidence>
<dbReference type="PANTHER" id="PTHR33116:SF86">
    <property type="entry name" value="REVERSE TRANSCRIPTASE DOMAIN-CONTAINING PROTEIN"/>
    <property type="match status" value="1"/>
</dbReference>
<dbReference type="InterPro" id="IPR002156">
    <property type="entry name" value="RNaseH_domain"/>
</dbReference>
<keyword evidence="5" id="KW-1185">Reference proteome</keyword>
<evidence type="ECO:0000313" key="5">
    <source>
        <dbReference type="Proteomes" id="UP000828251"/>
    </source>
</evidence>
<protein>
    <recommendedName>
        <fullName evidence="6">Reverse transcriptase</fullName>
    </recommendedName>
</protein>
<evidence type="ECO:0000259" key="2">
    <source>
        <dbReference type="Pfam" id="PF13456"/>
    </source>
</evidence>
<dbReference type="Pfam" id="PF13966">
    <property type="entry name" value="zf-RVT"/>
    <property type="match status" value="1"/>
</dbReference>
<dbReference type="Proteomes" id="UP000828251">
    <property type="component" value="Unassembled WGS sequence"/>
</dbReference>
<dbReference type="SUPFAM" id="SSF53098">
    <property type="entry name" value="Ribonuclease H-like"/>
    <property type="match status" value="1"/>
</dbReference>
<dbReference type="Pfam" id="PF00078">
    <property type="entry name" value="RVT_1"/>
    <property type="match status" value="1"/>
</dbReference>
<gene>
    <name evidence="4" type="ORF">J1N35_013435</name>
</gene>
<evidence type="ECO:0000259" key="1">
    <source>
        <dbReference type="Pfam" id="PF00078"/>
    </source>
</evidence>
<dbReference type="InterPro" id="IPR026960">
    <property type="entry name" value="RVT-Znf"/>
</dbReference>
<dbReference type="GO" id="GO:0004523">
    <property type="term" value="F:RNA-DNA hybrid ribonuclease activity"/>
    <property type="evidence" value="ECO:0007669"/>
    <property type="project" value="InterPro"/>
</dbReference>
<dbReference type="Gene3D" id="3.30.420.10">
    <property type="entry name" value="Ribonuclease H-like superfamily/Ribonuclease H"/>
    <property type="match status" value="1"/>
</dbReference>
<dbReference type="CDD" id="cd06222">
    <property type="entry name" value="RNase_H_like"/>
    <property type="match status" value="1"/>
</dbReference>
<dbReference type="InterPro" id="IPR036397">
    <property type="entry name" value="RNaseH_sf"/>
</dbReference>
<dbReference type="EMBL" id="JAIQCV010000005">
    <property type="protein sequence ID" value="KAH1096514.1"/>
    <property type="molecule type" value="Genomic_DNA"/>
</dbReference>